<dbReference type="GO" id="GO:0071596">
    <property type="term" value="P:ubiquitin-dependent protein catabolic process via the N-end rule pathway"/>
    <property type="evidence" value="ECO:0007669"/>
    <property type="project" value="InterPro"/>
</dbReference>
<keyword evidence="8" id="KW-1185">Reference proteome</keyword>
<evidence type="ECO:0000256" key="1">
    <source>
        <dbReference type="ARBA" id="ARBA00022490"/>
    </source>
</evidence>
<dbReference type="PATRIC" id="fig|765912.4.peg.2401"/>
<dbReference type="PANTHER" id="PTHR21367:SF1">
    <property type="entry name" value="ARGINYL-TRNA--PROTEIN TRANSFERASE 1"/>
    <property type="match status" value="1"/>
</dbReference>
<dbReference type="Pfam" id="PF04376">
    <property type="entry name" value="ATE_N"/>
    <property type="match status" value="1"/>
</dbReference>
<dbReference type="NCBIfam" id="NF002342">
    <property type="entry name" value="PRK01305.1-3"/>
    <property type="match status" value="1"/>
</dbReference>
<accession>L0GWP6</accession>
<dbReference type="InterPro" id="IPR030700">
    <property type="entry name" value="N-end_Aminoacyl_Trfase"/>
</dbReference>
<dbReference type="PANTHER" id="PTHR21367">
    <property type="entry name" value="ARGININE-TRNA-PROTEIN TRANSFERASE 1"/>
    <property type="match status" value="1"/>
</dbReference>
<dbReference type="InterPro" id="IPR017138">
    <property type="entry name" value="Asp_Glu_LeuTrfase"/>
</dbReference>
<evidence type="ECO:0000256" key="3">
    <source>
        <dbReference type="ARBA" id="ARBA00023315"/>
    </source>
</evidence>
<keyword evidence="1 4" id="KW-0963">Cytoplasm</keyword>
<dbReference type="eggNOG" id="COG2935">
    <property type="taxonomic scope" value="Bacteria"/>
</dbReference>
<evidence type="ECO:0000259" key="5">
    <source>
        <dbReference type="Pfam" id="PF04376"/>
    </source>
</evidence>
<dbReference type="KEGG" id="tmb:Thimo_2450"/>
<evidence type="ECO:0000313" key="8">
    <source>
        <dbReference type="Proteomes" id="UP000010816"/>
    </source>
</evidence>
<dbReference type="InterPro" id="IPR007472">
    <property type="entry name" value="N-end_Aminoacyl_Trfase_C"/>
</dbReference>
<evidence type="ECO:0000313" key="7">
    <source>
        <dbReference type="EMBL" id="AGA91183.1"/>
    </source>
</evidence>
<dbReference type="AlphaFoldDB" id="L0GWP6"/>
<dbReference type="NCBIfam" id="NF002346">
    <property type="entry name" value="PRK01305.2-3"/>
    <property type="match status" value="1"/>
</dbReference>
<dbReference type="SUPFAM" id="SSF55729">
    <property type="entry name" value="Acyl-CoA N-acyltransferases (Nat)"/>
    <property type="match status" value="1"/>
</dbReference>
<dbReference type="GO" id="GO:0004057">
    <property type="term" value="F:arginyl-tRNA--protein transferase activity"/>
    <property type="evidence" value="ECO:0007669"/>
    <property type="project" value="InterPro"/>
</dbReference>
<evidence type="ECO:0000259" key="6">
    <source>
        <dbReference type="Pfam" id="PF04377"/>
    </source>
</evidence>
<comment type="function">
    <text evidence="4">Functions in the N-end rule pathway of protein degradation where it conjugates Leu from its aminoacyl-tRNA to the N-termini of proteins containing an N-terminal aspartate or glutamate.</text>
</comment>
<proteinExistence type="inferred from homology"/>
<dbReference type="PIRSF" id="PIRSF037208">
    <property type="entry name" value="ATE_pro_prd"/>
    <property type="match status" value="1"/>
</dbReference>
<dbReference type="EMBL" id="CP003051">
    <property type="protein sequence ID" value="AGA91183.1"/>
    <property type="molecule type" value="Genomic_DNA"/>
</dbReference>
<dbReference type="Proteomes" id="UP000010816">
    <property type="component" value="Chromosome"/>
</dbReference>
<evidence type="ECO:0000256" key="2">
    <source>
        <dbReference type="ARBA" id="ARBA00022679"/>
    </source>
</evidence>
<feature type="domain" description="N-end rule aminoacyl transferase C-terminal" evidence="6">
    <location>
        <begin position="109"/>
        <end position="231"/>
    </location>
</feature>
<dbReference type="GO" id="GO:0005737">
    <property type="term" value="C:cytoplasm"/>
    <property type="evidence" value="ECO:0007669"/>
    <property type="project" value="UniProtKB-SubCell"/>
</dbReference>
<evidence type="ECO:0000256" key="4">
    <source>
        <dbReference type="HAMAP-Rule" id="MF_00689"/>
    </source>
</evidence>
<dbReference type="Pfam" id="PF04377">
    <property type="entry name" value="ATE_C"/>
    <property type="match status" value="1"/>
</dbReference>
<reference evidence="7 8" key="1">
    <citation type="submission" date="2011-09" db="EMBL/GenBank/DDBJ databases">
        <title>Complete sequence of chromosome of Thioflavicoccus mobilis 8321.</title>
        <authorList>
            <consortium name="US DOE Joint Genome Institute"/>
            <person name="Lucas S."/>
            <person name="Han J."/>
            <person name="Lapidus A."/>
            <person name="Cheng J.-F."/>
            <person name="Goodwin L."/>
            <person name="Pitluck S."/>
            <person name="Peters L."/>
            <person name="Ovchinnikova G."/>
            <person name="Lu M."/>
            <person name="Detter J.C."/>
            <person name="Han C."/>
            <person name="Tapia R."/>
            <person name="Land M."/>
            <person name="Hauser L."/>
            <person name="Kyrpides N."/>
            <person name="Ivanova N."/>
            <person name="Pagani I."/>
            <person name="Vogl K."/>
            <person name="Liu Z."/>
            <person name="Imhoff J."/>
            <person name="Thiel V."/>
            <person name="Frigaard N.-U."/>
            <person name="Bryant D."/>
            <person name="Woyke T."/>
        </authorList>
    </citation>
    <scope>NUCLEOTIDE SEQUENCE [LARGE SCALE GENOMIC DNA]</scope>
    <source>
        <strain evidence="7 8">8321</strain>
    </source>
</reference>
<keyword evidence="3 4" id="KW-0012">Acyltransferase</keyword>
<dbReference type="GO" id="GO:0008914">
    <property type="term" value="F:leucyl-tRNA--protein transferase activity"/>
    <property type="evidence" value="ECO:0007669"/>
    <property type="project" value="UniProtKB-UniRule"/>
</dbReference>
<dbReference type="HOGENOM" id="CLU_077607_0_0_6"/>
<dbReference type="InterPro" id="IPR007471">
    <property type="entry name" value="N-end_Aminoacyl_Trfase_N"/>
</dbReference>
<dbReference type="OrthoDB" id="9782022at2"/>
<dbReference type="NCBIfam" id="NF002341">
    <property type="entry name" value="PRK01305.1-1"/>
    <property type="match status" value="1"/>
</dbReference>
<protein>
    <recommendedName>
        <fullName evidence="4">Aspartate/glutamate leucyltransferase</fullName>
        <ecNumber evidence="4">2.3.2.29</ecNumber>
    </recommendedName>
</protein>
<comment type="subcellular location">
    <subcellularLocation>
        <location evidence="4">Cytoplasm</location>
    </subcellularLocation>
</comment>
<dbReference type="HAMAP" id="MF_00689">
    <property type="entry name" value="Bpt"/>
    <property type="match status" value="1"/>
</dbReference>
<feature type="domain" description="N-end aminoacyl transferase N-terminal" evidence="5">
    <location>
        <begin position="19"/>
        <end position="89"/>
    </location>
</feature>
<comment type="catalytic activity">
    <reaction evidence="4">
        <text>N-terminal L-glutamyl-[protein] + L-leucyl-tRNA(Leu) = N-terminal L-leucyl-L-glutamyl-[protein] + tRNA(Leu) + H(+)</text>
        <dbReference type="Rhea" id="RHEA:50412"/>
        <dbReference type="Rhea" id="RHEA-COMP:9613"/>
        <dbReference type="Rhea" id="RHEA-COMP:9622"/>
        <dbReference type="Rhea" id="RHEA-COMP:12664"/>
        <dbReference type="Rhea" id="RHEA-COMP:12668"/>
        <dbReference type="ChEBI" id="CHEBI:15378"/>
        <dbReference type="ChEBI" id="CHEBI:64721"/>
        <dbReference type="ChEBI" id="CHEBI:78442"/>
        <dbReference type="ChEBI" id="CHEBI:78494"/>
        <dbReference type="ChEBI" id="CHEBI:133041"/>
        <dbReference type="EC" id="2.3.2.29"/>
    </reaction>
</comment>
<dbReference type="STRING" id="765912.Thimo_2450"/>
<keyword evidence="2 4" id="KW-0808">Transferase</keyword>
<dbReference type="EC" id="2.3.2.29" evidence="4"/>
<comment type="similarity">
    <text evidence="4">Belongs to the R-transferase family. Bpt subfamily.</text>
</comment>
<organism evidence="7 8">
    <name type="scientific">Thioflavicoccus mobilis 8321</name>
    <dbReference type="NCBI Taxonomy" id="765912"/>
    <lineage>
        <taxon>Bacteria</taxon>
        <taxon>Pseudomonadati</taxon>
        <taxon>Pseudomonadota</taxon>
        <taxon>Gammaproteobacteria</taxon>
        <taxon>Chromatiales</taxon>
        <taxon>Chromatiaceae</taxon>
        <taxon>Thioflavicoccus</taxon>
    </lineage>
</organism>
<dbReference type="RefSeq" id="WP_015281316.1">
    <property type="nucleotide sequence ID" value="NC_019940.1"/>
</dbReference>
<gene>
    <name evidence="4" type="primary">bpt</name>
    <name evidence="7" type="ORF">Thimo_2450</name>
</gene>
<sequence length="254" mass="29297">MNRQNARPPSLSLYLTGEQPCSYLPGRQARSLFVDPLARMDGSRYRWLLAQGFRRSGRFIYRPACRGCRRCVAVRIPVSAFTPDRAQRRCAQRNADLHLVRLPAVFLPEHFVLYRAYLAARHPDGEMAEGDAEDFQRFLLDPWGGDTELFELRLRERLIAVAITDVVPGGLSAIYTFFDPGELDRSPGTFALLNQVAEARRRGLDHVYLGFWIEDCRKMRYKEHFRPLEAWDGLAWRRYERSEPIPTPPDGAGR</sequence>
<dbReference type="InterPro" id="IPR016181">
    <property type="entry name" value="Acyl_CoA_acyltransferase"/>
</dbReference>
<name>L0GWP6_9GAMM</name>
<comment type="catalytic activity">
    <reaction evidence="4">
        <text>N-terminal L-aspartyl-[protein] + L-leucyl-tRNA(Leu) = N-terminal L-leucyl-L-aspartyl-[protein] + tRNA(Leu) + H(+)</text>
        <dbReference type="Rhea" id="RHEA:50420"/>
        <dbReference type="Rhea" id="RHEA-COMP:9613"/>
        <dbReference type="Rhea" id="RHEA-COMP:9622"/>
        <dbReference type="Rhea" id="RHEA-COMP:12669"/>
        <dbReference type="Rhea" id="RHEA-COMP:12674"/>
        <dbReference type="ChEBI" id="CHEBI:15378"/>
        <dbReference type="ChEBI" id="CHEBI:64720"/>
        <dbReference type="ChEBI" id="CHEBI:78442"/>
        <dbReference type="ChEBI" id="CHEBI:78494"/>
        <dbReference type="ChEBI" id="CHEBI:133042"/>
        <dbReference type="EC" id="2.3.2.29"/>
    </reaction>
</comment>